<dbReference type="Proteomes" id="UP000282311">
    <property type="component" value="Unassembled WGS sequence"/>
</dbReference>
<dbReference type="EMBL" id="RBAH01000001">
    <property type="protein sequence ID" value="RKN86730.1"/>
    <property type="molecule type" value="Genomic_DNA"/>
</dbReference>
<evidence type="ECO:0000313" key="2">
    <source>
        <dbReference type="Proteomes" id="UP000282311"/>
    </source>
</evidence>
<protein>
    <submittedName>
        <fullName evidence="1">Uncharacterized protein</fullName>
    </submittedName>
</protein>
<sequence>MSNTMKIPLEDKFQNLVWISPEEITLVSESIPGDPTSMAVLHTSNKGILYPLHSEKASRQLAENLGVPFIEEE</sequence>
<accession>A0A3B0CQX1</accession>
<evidence type="ECO:0000313" key="1">
    <source>
        <dbReference type="EMBL" id="RKN86730.1"/>
    </source>
</evidence>
<comment type="caution">
    <text evidence="1">The sequence shown here is derived from an EMBL/GenBank/DDBJ whole genome shotgun (WGS) entry which is preliminary data.</text>
</comment>
<keyword evidence="2" id="KW-1185">Reference proteome</keyword>
<dbReference type="AlphaFoldDB" id="A0A3B0CQX1"/>
<gene>
    <name evidence="1" type="ORF">D7M11_01880</name>
</gene>
<name>A0A3B0CQX1_9BACL</name>
<organism evidence="1 2">
    <name type="scientific">Paenibacillus ginsengarvi</name>
    <dbReference type="NCBI Taxonomy" id="400777"/>
    <lineage>
        <taxon>Bacteria</taxon>
        <taxon>Bacillati</taxon>
        <taxon>Bacillota</taxon>
        <taxon>Bacilli</taxon>
        <taxon>Bacillales</taxon>
        <taxon>Paenibacillaceae</taxon>
        <taxon>Paenibacillus</taxon>
    </lineage>
</organism>
<reference evidence="1 2" key="1">
    <citation type="journal article" date="2007" name="Int. J. Syst. Evol. Microbiol.">
        <title>Paenibacillus ginsengarvi sp. nov., isolated from soil from ginseng cultivation.</title>
        <authorList>
            <person name="Yoon M.H."/>
            <person name="Ten L.N."/>
            <person name="Im W.T."/>
        </authorList>
    </citation>
    <scope>NUCLEOTIDE SEQUENCE [LARGE SCALE GENOMIC DNA]</scope>
    <source>
        <strain evidence="1 2">KCTC 13059</strain>
    </source>
</reference>
<proteinExistence type="predicted"/>